<evidence type="ECO:0000313" key="3">
    <source>
        <dbReference type="EMBL" id="CAL6013690.1"/>
    </source>
</evidence>
<organism evidence="2">
    <name type="scientific">Hexamita inflata</name>
    <dbReference type="NCBI Taxonomy" id="28002"/>
    <lineage>
        <taxon>Eukaryota</taxon>
        <taxon>Metamonada</taxon>
        <taxon>Diplomonadida</taxon>
        <taxon>Hexamitidae</taxon>
        <taxon>Hexamitinae</taxon>
        <taxon>Hexamita</taxon>
    </lineage>
</organism>
<gene>
    <name evidence="3" type="ORF">HINF_LOCUS23907</name>
    <name evidence="2" type="ORF">HINF_LOCUS30181</name>
</gene>
<feature type="transmembrane region" description="Helical" evidence="1">
    <location>
        <begin position="112"/>
        <end position="128"/>
    </location>
</feature>
<proteinExistence type="predicted"/>
<reference evidence="2" key="1">
    <citation type="submission" date="2023-06" db="EMBL/GenBank/DDBJ databases">
        <authorList>
            <person name="Kurt Z."/>
        </authorList>
    </citation>
    <scope>NUCLEOTIDE SEQUENCE</scope>
</reference>
<accession>A0AA86U7Z9</accession>
<dbReference type="AlphaFoldDB" id="A0AA86U7Z9"/>
<reference evidence="3 4" key="2">
    <citation type="submission" date="2024-07" db="EMBL/GenBank/DDBJ databases">
        <authorList>
            <person name="Akdeniz Z."/>
        </authorList>
    </citation>
    <scope>NUCLEOTIDE SEQUENCE [LARGE SCALE GENOMIC DNA]</scope>
</reference>
<feature type="transmembrane region" description="Helical" evidence="1">
    <location>
        <begin position="165"/>
        <end position="183"/>
    </location>
</feature>
<keyword evidence="1" id="KW-1133">Transmembrane helix</keyword>
<dbReference type="EMBL" id="CATOUU010000703">
    <property type="protein sequence ID" value="CAI9942536.1"/>
    <property type="molecule type" value="Genomic_DNA"/>
</dbReference>
<name>A0AA86U7Z9_9EUKA</name>
<evidence type="ECO:0000256" key="1">
    <source>
        <dbReference type="SAM" id="Phobius"/>
    </source>
</evidence>
<feature type="transmembrane region" description="Helical" evidence="1">
    <location>
        <begin position="134"/>
        <end position="153"/>
    </location>
</feature>
<feature type="transmembrane region" description="Helical" evidence="1">
    <location>
        <begin position="15"/>
        <end position="31"/>
    </location>
</feature>
<comment type="caution">
    <text evidence="2">The sequence shown here is derived from an EMBL/GenBank/DDBJ whole genome shotgun (WGS) entry which is preliminary data.</text>
</comment>
<keyword evidence="1" id="KW-0472">Membrane</keyword>
<protein>
    <submittedName>
        <fullName evidence="2">YhhN-like protein</fullName>
    </submittedName>
    <submittedName>
        <fullName evidence="3">YhhN-like_protein</fullName>
    </submittedName>
</protein>
<dbReference type="Proteomes" id="UP001642409">
    <property type="component" value="Unassembled WGS sequence"/>
</dbReference>
<evidence type="ECO:0000313" key="2">
    <source>
        <dbReference type="EMBL" id="CAI9942536.1"/>
    </source>
</evidence>
<evidence type="ECO:0000313" key="4">
    <source>
        <dbReference type="Proteomes" id="UP001642409"/>
    </source>
</evidence>
<sequence>MCSTILPLQNNTYCVYKFTLSFLFILAHLVHKKTQSKSQLIALIFYGLGDVIITRFLVPAGVVFAIGHIIFIYNSKISVKFSHVVKIVVMSVPVPYFLLYSKDISLFESCQLFVYFCVVASVFVVFRYSQKAKIVQIAAFVFYLSDVALMIQTYKSGLDSATVEYLSYFLLATYYFAVNAYAIM</sequence>
<feature type="transmembrane region" description="Helical" evidence="1">
    <location>
        <begin position="83"/>
        <end position="100"/>
    </location>
</feature>
<keyword evidence="1" id="KW-0812">Transmembrane</keyword>
<dbReference type="EMBL" id="CAXDID020000069">
    <property type="protein sequence ID" value="CAL6013690.1"/>
    <property type="molecule type" value="Genomic_DNA"/>
</dbReference>
<feature type="transmembrane region" description="Helical" evidence="1">
    <location>
        <begin position="43"/>
        <end position="71"/>
    </location>
</feature>
<keyword evidence="4" id="KW-1185">Reference proteome</keyword>